<dbReference type="Pfam" id="PF00436">
    <property type="entry name" value="SSB"/>
    <property type="match status" value="1"/>
</dbReference>
<evidence type="ECO:0000256" key="1">
    <source>
        <dbReference type="ARBA" id="ARBA00023125"/>
    </source>
</evidence>
<evidence type="ECO:0000313" key="6">
    <source>
        <dbReference type="Proteomes" id="UP000033882"/>
    </source>
</evidence>
<dbReference type="Proteomes" id="UP000033882">
    <property type="component" value="Unassembled WGS sequence"/>
</dbReference>
<dbReference type="PANTHER" id="PTHR10302:SF27">
    <property type="entry name" value="SINGLE-STRANDED DNA-BINDING PROTEIN"/>
    <property type="match status" value="1"/>
</dbReference>
<dbReference type="PROSITE" id="PS50935">
    <property type="entry name" value="SSB"/>
    <property type="match status" value="1"/>
</dbReference>
<dbReference type="GO" id="GO:0003697">
    <property type="term" value="F:single-stranded DNA binding"/>
    <property type="evidence" value="ECO:0007669"/>
    <property type="project" value="UniProtKB-UniRule"/>
</dbReference>
<gene>
    <name evidence="5" type="ORF">UY19_C0014G0076</name>
</gene>
<feature type="compositionally biased region" description="Basic and acidic residues" evidence="4">
    <location>
        <begin position="120"/>
        <end position="130"/>
    </location>
</feature>
<evidence type="ECO:0000256" key="2">
    <source>
        <dbReference type="HAMAP-Rule" id="MF_00984"/>
    </source>
</evidence>
<name>A0A0G1U5V3_9BACT</name>
<dbReference type="Gene3D" id="2.40.50.140">
    <property type="entry name" value="Nucleic acid-binding proteins"/>
    <property type="match status" value="1"/>
</dbReference>
<organism evidence="5 6">
    <name type="scientific">Candidatus Wolfebacteria bacterium GW2011_GWA2_47_9b</name>
    <dbReference type="NCBI Taxonomy" id="1619005"/>
    <lineage>
        <taxon>Bacteria</taxon>
        <taxon>Candidatus Wolfeibacteriota</taxon>
    </lineage>
</organism>
<protein>
    <recommendedName>
        <fullName evidence="2 3">Single-stranded DNA-binding protein</fullName>
        <shortName evidence="2">SSB</shortName>
    </recommendedName>
</protein>
<dbReference type="NCBIfam" id="TIGR00621">
    <property type="entry name" value="ssb"/>
    <property type="match status" value="1"/>
</dbReference>
<evidence type="ECO:0000313" key="5">
    <source>
        <dbReference type="EMBL" id="KKU89476.1"/>
    </source>
</evidence>
<sequence length="159" mass="17231">MNLNKVFVAGRLTADPILKTTPQGQSVATFSIATNSMWTDKSGARKEEVEYHNIVVWGRQAETSSQYLAKGAIALVEGRLKTRSWQNQQGQTVKTTEIIADRVNFGPRAGGGGGMAPRGADLDQPTHDDFGGGSSSLEEEALPQIDIDEEDIKPEDLPF</sequence>
<comment type="caution">
    <text evidence="5">The sequence shown here is derived from an EMBL/GenBank/DDBJ whole genome shotgun (WGS) entry which is preliminary data.</text>
</comment>
<evidence type="ECO:0000256" key="3">
    <source>
        <dbReference type="RuleBase" id="RU000524"/>
    </source>
</evidence>
<dbReference type="SUPFAM" id="SSF50249">
    <property type="entry name" value="Nucleic acid-binding proteins"/>
    <property type="match status" value="1"/>
</dbReference>
<keyword evidence="1 2" id="KW-0238">DNA-binding</keyword>
<dbReference type="InterPro" id="IPR000424">
    <property type="entry name" value="Primosome_PriB/ssb"/>
</dbReference>
<feature type="compositionally biased region" description="Acidic residues" evidence="4">
    <location>
        <begin position="137"/>
        <end position="153"/>
    </location>
</feature>
<evidence type="ECO:0000256" key="4">
    <source>
        <dbReference type="SAM" id="MobiDB-lite"/>
    </source>
</evidence>
<comment type="caution">
    <text evidence="2">Lacks conserved residue(s) required for the propagation of feature annotation.</text>
</comment>
<reference evidence="5 6" key="1">
    <citation type="journal article" date="2015" name="Nature">
        <title>rRNA introns, odd ribosomes, and small enigmatic genomes across a large radiation of phyla.</title>
        <authorList>
            <person name="Brown C.T."/>
            <person name="Hug L.A."/>
            <person name="Thomas B.C."/>
            <person name="Sharon I."/>
            <person name="Castelle C.J."/>
            <person name="Singh A."/>
            <person name="Wilkins M.J."/>
            <person name="Williams K.H."/>
            <person name="Banfield J.F."/>
        </authorList>
    </citation>
    <scope>NUCLEOTIDE SEQUENCE [LARGE SCALE GENOMIC DNA]</scope>
</reference>
<comment type="subunit">
    <text evidence="2">Homotetramer.</text>
</comment>
<dbReference type="EMBL" id="LCPB01000014">
    <property type="protein sequence ID" value="KKU89476.1"/>
    <property type="molecule type" value="Genomic_DNA"/>
</dbReference>
<dbReference type="GO" id="GO:0006260">
    <property type="term" value="P:DNA replication"/>
    <property type="evidence" value="ECO:0007669"/>
    <property type="project" value="InterPro"/>
</dbReference>
<dbReference type="InterPro" id="IPR012340">
    <property type="entry name" value="NA-bd_OB-fold"/>
</dbReference>
<dbReference type="CDD" id="cd04496">
    <property type="entry name" value="SSB_OBF"/>
    <property type="match status" value="1"/>
</dbReference>
<dbReference type="AlphaFoldDB" id="A0A0G1U5V3"/>
<dbReference type="PANTHER" id="PTHR10302">
    <property type="entry name" value="SINGLE-STRANDED DNA-BINDING PROTEIN"/>
    <property type="match status" value="1"/>
</dbReference>
<dbReference type="GO" id="GO:0009295">
    <property type="term" value="C:nucleoid"/>
    <property type="evidence" value="ECO:0007669"/>
    <property type="project" value="TreeGrafter"/>
</dbReference>
<dbReference type="HAMAP" id="MF_00984">
    <property type="entry name" value="SSB"/>
    <property type="match status" value="1"/>
</dbReference>
<proteinExistence type="inferred from homology"/>
<feature type="region of interest" description="Disordered" evidence="4">
    <location>
        <begin position="106"/>
        <end position="159"/>
    </location>
</feature>
<accession>A0A0G1U5V3</accession>
<dbReference type="InterPro" id="IPR011344">
    <property type="entry name" value="ssDNA-bd"/>
</dbReference>